<gene>
    <name evidence="2" type="primary">Vigan.04G036300</name>
    <name evidence="2" type="ORF">VIGAN_04036300</name>
</gene>
<name>A0A0S3RRP4_PHAAN</name>
<reference evidence="2 3" key="1">
    <citation type="journal article" date="2015" name="Sci. Rep.">
        <title>The power of single molecule real-time sequencing technology in the de novo assembly of a eukaryotic genome.</title>
        <authorList>
            <person name="Sakai H."/>
            <person name="Naito K."/>
            <person name="Ogiso-Tanaka E."/>
            <person name="Takahashi Y."/>
            <person name="Iseki K."/>
            <person name="Muto C."/>
            <person name="Satou K."/>
            <person name="Teruya K."/>
            <person name="Shiroma A."/>
            <person name="Shimoji M."/>
            <person name="Hirano T."/>
            <person name="Itoh T."/>
            <person name="Kaga A."/>
            <person name="Tomooka N."/>
        </authorList>
    </citation>
    <scope>NUCLEOTIDE SEQUENCE [LARGE SCALE GENOMIC DNA]</scope>
    <source>
        <strain evidence="3">cv. Shumari</strain>
    </source>
</reference>
<dbReference type="Proteomes" id="UP000291084">
    <property type="component" value="Chromosome 4"/>
</dbReference>
<keyword evidence="3" id="KW-1185">Reference proteome</keyword>
<evidence type="ECO:0000313" key="2">
    <source>
        <dbReference type="EMBL" id="BAT83245.1"/>
    </source>
</evidence>
<dbReference type="AlphaFoldDB" id="A0A0S3RRP4"/>
<sequence length="88" mass="9958">MKAVKLLLSLNIILLLYFQQLPWTSMPLLLHSSKCLLTLVAAPTLGREGGCSWKYGFLLIEMCGVLFQSNSEMSDSGHFIFQQNRDLH</sequence>
<evidence type="ECO:0000256" key="1">
    <source>
        <dbReference type="SAM" id="SignalP"/>
    </source>
</evidence>
<evidence type="ECO:0008006" key="4">
    <source>
        <dbReference type="Google" id="ProtNLM"/>
    </source>
</evidence>
<feature type="signal peptide" evidence="1">
    <location>
        <begin position="1"/>
        <end position="18"/>
    </location>
</feature>
<dbReference type="EMBL" id="AP015037">
    <property type="protein sequence ID" value="BAT83245.1"/>
    <property type="molecule type" value="Genomic_DNA"/>
</dbReference>
<proteinExistence type="predicted"/>
<protein>
    <recommendedName>
        <fullName evidence="4">Secreted protein</fullName>
    </recommendedName>
</protein>
<keyword evidence="1" id="KW-0732">Signal</keyword>
<organism evidence="2 3">
    <name type="scientific">Vigna angularis var. angularis</name>
    <dbReference type="NCBI Taxonomy" id="157739"/>
    <lineage>
        <taxon>Eukaryota</taxon>
        <taxon>Viridiplantae</taxon>
        <taxon>Streptophyta</taxon>
        <taxon>Embryophyta</taxon>
        <taxon>Tracheophyta</taxon>
        <taxon>Spermatophyta</taxon>
        <taxon>Magnoliopsida</taxon>
        <taxon>eudicotyledons</taxon>
        <taxon>Gunneridae</taxon>
        <taxon>Pentapetalae</taxon>
        <taxon>rosids</taxon>
        <taxon>fabids</taxon>
        <taxon>Fabales</taxon>
        <taxon>Fabaceae</taxon>
        <taxon>Papilionoideae</taxon>
        <taxon>50 kb inversion clade</taxon>
        <taxon>NPAAA clade</taxon>
        <taxon>indigoferoid/millettioid clade</taxon>
        <taxon>Phaseoleae</taxon>
        <taxon>Vigna</taxon>
    </lineage>
</organism>
<accession>A0A0S3RRP4</accession>
<feature type="chain" id="PRO_5006617316" description="Secreted protein" evidence="1">
    <location>
        <begin position="19"/>
        <end position="88"/>
    </location>
</feature>
<evidence type="ECO:0000313" key="3">
    <source>
        <dbReference type="Proteomes" id="UP000291084"/>
    </source>
</evidence>